<dbReference type="Proteomes" id="UP000321168">
    <property type="component" value="Unassembled WGS sequence"/>
</dbReference>
<dbReference type="RefSeq" id="WP_147013672.1">
    <property type="nucleotide sequence ID" value="NZ_VORB01000003.1"/>
</dbReference>
<feature type="signal peptide" evidence="1">
    <location>
        <begin position="1"/>
        <end position="18"/>
    </location>
</feature>
<sequence>MRFFLSFFLLGFAISSFAQSPNLVVNGDFEELDQKIKDLGAISAAKGWAPGNGAPADLFSPESKIDEAKSPSNIYGKEKAYSGNNYAGIRAYSYKGKDPRTYITGKLEKSLEAGKRYCVTFYQSLSEDSKFAISNVAAVFSSEPFEMGEMSYNILMEPSVQLNTPSIITRQLYWDDVCNVYEAEGAENYITIGVFESEKNIDYKKIKRPGDFSGAQQNHAYYYIDGVEVKELEEGEKCDCEKQQFVDTPKIVRVTVESNVSKSDVAKEIESLVIGFPQGSFKLDPNQKGVEELLKYAKLDSDLKLKFVGHISEEEEKMGMKNPRIKTLAKGRAQAVVNYLAEQKLDKTRFVIEEADYFDTVGTKENPDFTEKNQSVTIKVLSK</sequence>
<proteinExistence type="predicted"/>
<name>A0A5C6VBD1_9FLAO</name>
<keyword evidence="1" id="KW-0732">Signal</keyword>
<protein>
    <submittedName>
        <fullName evidence="2">OmpA family protein</fullName>
    </submittedName>
</protein>
<reference evidence="2 3" key="1">
    <citation type="submission" date="2019-08" db="EMBL/GenBank/DDBJ databases">
        <title>Genome of Luteibaculum oceani JCM 18817.</title>
        <authorList>
            <person name="Bowman J.P."/>
        </authorList>
    </citation>
    <scope>NUCLEOTIDE SEQUENCE [LARGE SCALE GENOMIC DNA]</scope>
    <source>
        <strain evidence="2 3">JCM 18817</strain>
    </source>
</reference>
<dbReference type="AlphaFoldDB" id="A0A5C6VBD1"/>
<evidence type="ECO:0000256" key="1">
    <source>
        <dbReference type="SAM" id="SignalP"/>
    </source>
</evidence>
<accession>A0A5C6VBD1</accession>
<evidence type="ECO:0000313" key="3">
    <source>
        <dbReference type="Proteomes" id="UP000321168"/>
    </source>
</evidence>
<dbReference type="Gene3D" id="3.30.1330.60">
    <property type="entry name" value="OmpA-like domain"/>
    <property type="match status" value="1"/>
</dbReference>
<feature type="chain" id="PRO_5022751196" evidence="1">
    <location>
        <begin position="19"/>
        <end position="383"/>
    </location>
</feature>
<organism evidence="2 3">
    <name type="scientific">Luteibaculum oceani</name>
    <dbReference type="NCBI Taxonomy" id="1294296"/>
    <lineage>
        <taxon>Bacteria</taxon>
        <taxon>Pseudomonadati</taxon>
        <taxon>Bacteroidota</taxon>
        <taxon>Flavobacteriia</taxon>
        <taxon>Flavobacteriales</taxon>
        <taxon>Luteibaculaceae</taxon>
        <taxon>Luteibaculum</taxon>
    </lineage>
</organism>
<evidence type="ECO:0000313" key="2">
    <source>
        <dbReference type="EMBL" id="TXC81706.1"/>
    </source>
</evidence>
<dbReference type="SUPFAM" id="SSF103088">
    <property type="entry name" value="OmpA-like"/>
    <property type="match status" value="1"/>
</dbReference>
<dbReference type="OrthoDB" id="9782229at2"/>
<keyword evidence="3" id="KW-1185">Reference proteome</keyword>
<dbReference type="EMBL" id="VORB01000003">
    <property type="protein sequence ID" value="TXC81706.1"/>
    <property type="molecule type" value="Genomic_DNA"/>
</dbReference>
<gene>
    <name evidence="2" type="ORF">FRX97_04095</name>
</gene>
<comment type="caution">
    <text evidence="2">The sequence shown here is derived from an EMBL/GenBank/DDBJ whole genome shotgun (WGS) entry which is preliminary data.</text>
</comment>
<dbReference type="InterPro" id="IPR036737">
    <property type="entry name" value="OmpA-like_sf"/>
</dbReference>